<proteinExistence type="predicted"/>
<evidence type="ECO:0000313" key="3">
    <source>
        <dbReference type="Proteomes" id="UP000236161"/>
    </source>
</evidence>
<keyword evidence="1" id="KW-0812">Transmembrane</keyword>
<dbReference type="Pfam" id="PF04842">
    <property type="entry name" value="DUF639"/>
    <property type="match status" value="1"/>
</dbReference>
<dbReference type="STRING" id="1088818.A0A2H9ZRP7"/>
<evidence type="ECO:0000313" key="2">
    <source>
        <dbReference type="EMBL" id="PKA45965.1"/>
    </source>
</evidence>
<dbReference type="OrthoDB" id="742491at2759"/>
<dbReference type="EMBL" id="KZ454627">
    <property type="protein sequence ID" value="PKA45965.1"/>
    <property type="molecule type" value="Genomic_DNA"/>
</dbReference>
<sequence length="706" mass="80827">MPRASRNNPSKMEETNEDEHLNGFSSIATSVISRCCRILHVSTDKLLHSFQNELSDSVKQPSKYARNLIEFSSYKTLHVVTKNPDLLGDKEIRLLLFEMMLAWETPDLESEKLLKDPAFYKHSIVEDEDGGSLFYISATSMAVQVDSKNTVGLEAFAKITPACPAIADSITVHNLFDALTSSTGGQLHLLIFDKYLKCLNKVFNSARFHPGPSSASSLHLADGEFILDFEGVMPTKPVLQHIGISTVPGRITLSNYALYFERMRVGSYDKGIRYDLATDLKQAVKHELTGPWGARIFDNAVMYKASTLTEPIFFEFPQFIGHSRRDYWLAIIREVFYAHKFIRKFNLKKFQREEALAKAILGIFRYRALKDFFHIIPSQFRSTLPFNLAEKLPKGDKILEALNTHLEFLHSQRHSQPSFDVRMLSGPFPITIYALGVMGFVLLPNEQWPEGVELLGGDVHVGETSSLQKAIKKTICYSGRAEAAQATLDQVKVEDIDTNLAVIKEMLFPFTELAKWLYSLTEWQDNFKSSVFLLLILYILYRGWIWYMWSASFFSLSVLMLWNKYYRKGRQMEAFKIPAPPNRSTVELLLTLQETVSQLEAYIQMGCIVLLKLRAILFAAFPQTTNKVAYTLVAISVIFSFVPLRQLVMLVVLEFYTREMPLRRESSEKLIRRLREWWTRIPAAPVQLIKKPLERKKSKSTKSDPK</sequence>
<protein>
    <submittedName>
        <fullName evidence="2">Uncharacterized protein</fullName>
    </submittedName>
</protein>
<feature type="transmembrane region" description="Helical" evidence="1">
    <location>
        <begin position="601"/>
        <end position="622"/>
    </location>
</feature>
<dbReference type="PANTHER" id="PTHR31860:SF19">
    <property type="entry name" value="OS04G0677400 PROTEIN"/>
    <property type="match status" value="1"/>
</dbReference>
<dbReference type="Proteomes" id="UP000236161">
    <property type="component" value="Unassembled WGS sequence"/>
</dbReference>
<keyword evidence="3" id="KW-1185">Reference proteome</keyword>
<feature type="transmembrane region" description="Helical" evidence="1">
    <location>
        <begin position="628"/>
        <end position="656"/>
    </location>
</feature>
<reference evidence="2 3" key="1">
    <citation type="journal article" date="2017" name="Nature">
        <title>The Apostasia genome and the evolution of orchids.</title>
        <authorList>
            <person name="Zhang G.Q."/>
            <person name="Liu K.W."/>
            <person name="Li Z."/>
            <person name="Lohaus R."/>
            <person name="Hsiao Y.Y."/>
            <person name="Niu S.C."/>
            <person name="Wang J.Y."/>
            <person name="Lin Y.C."/>
            <person name="Xu Q."/>
            <person name="Chen L.J."/>
            <person name="Yoshida K."/>
            <person name="Fujiwara S."/>
            <person name="Wang Z.W."/>
            <person name="Zhang Y.Q."/>
            <person name="Mitsuda N."/>
            <person name="Wang M."/>
            <person name="Liu G.H."/>
            <person name="Pecoraro L."/>
            <person name="Huang H.X."/>
            <person name="Xiao X.J."/>
            <person name="Lin M."/>
            <person name="Wu X.Y."/>
            <person name="Wu W.L."/>
            <person name="Chen Y.Y."/>
            <person name="Chang S.B."/>
            <person name="Sakamoto S."/>
            <person name="Ohme-Takagi M."/>
            <person name="Yagi M."/>
            <person name="Zeng S.J."/>
            <person name="Shen C.Y."/>
            <person name="Yeh C.M."/>
            <person name="Luo Y.B."/>
            <person name="Tsai W.C."/>
            <person name="Van de Peer Y."/>
            <person name="Liu Z.J."/>
        </authorList>
    </citation>
    <scope>NUCLEOTIDE SEQUENCE [LARGE SCALE GENOMIC DNA]</scope>
    <source>
        <strain evidence="3">cv. Shenzhen</strain>
        <tissue evidence="2">Stem</tissue>
    </source>
</reference>
<dbReference type="AlphaFoldDB" id="A0A2H9ZRP7"/>
<keyword evidence="1" id="KW-1133">Transmembrane helix</keyword>
<organism evidence="2 3">
    <name type="scientific">Apostasia shenzhenica</name>
    <dbReference type="NCBI Taxonomy" id="1088818"/>
    <lineage>
        <taxon>Eukaryota</taxon>
        <taxon>Viridiplantae</taxon>
        <taxon>Streptophyta</taxon>
        <taxon>Embryophyta</taxon>
        <taxon>Tracheophyta</taxon>
        <taxon>Spermatophyta</taxon>
        <taxon>Magnoliopsida</taxon>
        <taxon>Liliopsida</taxon>
        <taxon>Asparagales</taxon>
        <taxon>Orchidaceae</taxon>
        <taxon>Apostasioideae</taxon>
        <taxon>Apostasia</taxon>
    </lineage>
</organism>
<dbReference type="InterPro" id="IPR006927">
    <property type="entry name" value="DUF639"/>
</dbReference>
<accession>A0A2H9ZRP7</accession>
<dbReference type="PANTHER" id="PTHR31860">
    <property type="entry name" value="HEAT-INDUCIBLE TRANSCRIPTION REPRESSOR (DUF639)-RELATED"/>
    <property type="match status" value="1"/>
</dbReference>
<name>A0A2H9ZRP7_9ASPA</name>
<gene>
    <name evidence="2" type="ORF">AXF42_Ash019726</name>
</gene>
<evidence type="ECO:0000256" key="1">
    <source>
        <dbReference type="SAM" id="Phobius"/>
    </source>
</evidence>
<keyword evidence="1" id="KW-0472">Membrane</keyword>
<feature type="transmembrane region" description="Helical" evidence="1">
    <location>
        <begin position="544"/>
        <end position="562"/>
    </location>
</feature>